<sequence length="628" mass="71786">MITNYGVQEELDKIINPNLRKQMDIESLALFKNIAYNCLNQQLVQRPTMDQIVKELEDVLDLQWKHANLVYTKAANEGTSSNNLKMDFLNIPLNEIRLATNNFDEANFIGSGGYGKVYKANLDVLNIQSLSSMKGKCKDELHKIRKTVAIKRIFSRADEQGKQGFLREIELLTSCKHPNIVSLLGFSREAREMVLVYEYVFKGSLSDYLRNSGQEFNLTWAQRIQICLDVAHGINYLHTNMKGKPRIIHRDIKSDNILLDENLKAKVADFGLSKFDLMKQQGSTIYTKNIAGIEVYLDPEYLTTLKYKKESDVYSFGVVLFEVLSGRVAYDSIYMDENHMGLAPIARRRFNEETLKELIDPRMIEEDDDHIFSLNRGPNPKSFHTFSKIAYQCLAETQAKSPTMEVVIKKLQKALHLQGDTVVLMRFLLRDITLATENFAETYCIGFDTNGMVYKAKLDHFGNNTLLAGREENIGEPLKKLIPVSVKRMTSKTGGHKRQEFFEEIEMYAFFIEENEKGLAPIARQCFNDGTIDRIIDPSLKEETGENIKDSLYIFTSIAHQCLGEAANRPTMETVINELEIALNSHESQYFPGMPYSSSLHTTPKAVADFDDINRDHSREESLMEVYV</sequence>
<dbReference type="InterPro" id="IPR045272">
    <property type="entry name" value="ANXUR1/2-like"/>
</dbReference>
<dbReference type="GO" id="GO:0009506">
    <property type="term" value="C:plasmodesma"/>
    <property type="evidence" value="ECO:0007669"/>
    <property type="project" value="TreeGrafter"/>
</dbReference>
<gene>
    <name evidence="2" type="ORF">E3N88_01414</name>
</gene>
<dbReference type="Gene3D" id="3.30.200.20">
    <property type="entry name" value="Phosphorylase Kinase, domain 1"/>
    <property type="match status" value="2"/>
</dbReference>
<dbReference type="SUPFAM" id="SSF56112">
    <property type="entry name" value="Protein kinase-like (PK-like)"/>
    <property type="match status" value="1"/>
</dbReference>
<dbReference type="EMBL" id="SZYD01000001">
    <property type="protein sequence ID" value="KAD7478278.1"/>
    <property type="molecule type" value="Genomic_DNA"/>
</dbReference>
<feature type="domain" description="Protein kinase" evidence="1">
    <location>
        <begin position="103"/>
        <end position="415"/>
    </location>
</feature>
<dbReference type="InterPro" id="IPR000719">
    <property type="entry name" value="Prot_kinase_dom"/>
</dbReference>
<name>A0A5N6Q367_9ASTR</name>
<dbReference type="AlphaFoldDB" id="A0A5N6Q367"/>
<dbReference type="Pfam" id="PF07714">
    <property type="entry name" value="PK_Tyr_Ser-Thr"/>
    <property type="match status" value="1"/>
</dbReference>
<dbReference type="InterPro" id="IPR011009">
    <property type="entry name" value="Kinase-like_dom_sf"/>
</dbReference>
<dbReference type="PANTHER" id="PTHR27003">
    <property type="entry name" value="OS07G0166700 PROTEIN"/>
    <property type="match status" value="1"/>
</dbReference>
<keyword evidence="3" id="KW-1185">Reference proteome</keyword>
<dbReference type="InterPro" id="IPR001245">
    <property type="entry name" value="Ser-Thr/Tyr_kinase_cat_dom"/>
</dbReference>
<dbReference type="InterPro" id="IPR008271">
    <property type="entry name" value="Ser/Thr_kinase_AS"/>
</dbReference>
<comment type="caution">
    <text evidence="2">The sequence shown here is derived from an EMBL/GenBank/DDBJ whole genome shotgun (WGS) entry which is preliminary data.</text>
</comment>
<dbReference type="GO" id="GO:0005524">
    <property type="term" value="F:ATP binding"/>
    <property type="evidence" value="ECO:0007669"/>
    <property type="project" value="InterPro"/>
</dbReference>
<dbReference type="SMART" id="SM00220">
    <property type="entry name" value="S_TKc"/>
    <property type="match status" value="1"/>
</dbReference>
<proteinExistence type="predicted"/>
<evidence type="ECO:0000259" key="1">
    <source>
        <dbReference type="PROSITE" id="PS50011"/>
    </source>
</evidence>
<dbReference type="Proteomes" id="UP000326396">
    <property type="component" value="Linkage Group LG1"/>
</dbReference>
<dbReference type="GO" id="GO:0005886">
    <property type="term" value="C:plasma membrane"/>
    <property type="evidence" value="ECO:0007669"/>
    <property type="project" value="TreeGrafter"/>
</dbReference>
<reference evidence="2 3" key="1">
    <citation type="submission" date="2019-05" db="EMBL/GenBank/DDBJ databases">
        <title>Mikania micrantha, genome provides insights into the molecular mechanism of rapid growth.</title>
        <authorList>
            <person name="Liu B."/>
        </authorList>
    </citation>
    <scope>NUCLEOTIDE SEQUENCE [LARGE SCALE GENOMIC DNA]</scope>
    <source>
        <strain evidence="2">NLD-2019</strain>
        <tissue evidence="2">Leaf</tissue>
    </source>
</reference>
<dbReference type="Gene3D" id="1.10.510.10">
    <property type="entry name" value="Transferase(Phosphotransferase) domain 1"/>
    <property type="match status" value="2"/>
</dbReference>
<protein>
    <recommendedName>
        <fullName evidence="1">Protein kinase domain-containing protein</fullName>
    </recommendedName>
</protein>
<dbReference type="PROSITE" id="PS50011">
    <property type="entry name" value="PROTEIN_KINASE_DOM"/>
    <property type="match status" value="1"/>
</dbReference>
<organism evidence="2 3">
    <name type="scientific">Mikania micrantha</name>
    <name type="common">bitter vine</name>
    <dbReference type="NCBI Taxonomy" id="192012"/>
    <lineage>
        <taxon>Eukaryota</taxon>
        <taxon>Viridiplantae</taxon>
        <taxon>Streptophyta</taxon>
        <taxon>Embryophyta</taxon>
        <taxon>Tracheophyta</taxon>
        <taxon>Spermatophyta</taxon>
        <taxon>Magnoliopsida</taxon>
        <taxon>eudicotyledons</taxon>
        <taxon>Gunneridae</taxon>
        <taxon>Pentapetalae</taxon>
        <taxon>asterids</taxon>
        <taxon>campanulids</taxon>
        <taxon>Asterales</taxon>
        <taxon>Asteraceae</taxon>
        <taxon>Asteroideae</taxon>
        <taxon>Heliantheae alliance</taxon>
        <taxon>Eupatorieae</taxon>
        <taxon>Mikania</taxon>
    </lineage>
</organism>
<dbReference type="GO" id="GO:0004714">
    <property type="term" value="F:transmembrane receptor protein tyrosine kinase activity"/>
    <property type="evidence" value="ECO:0007669"/>
    <property type="project" value="InterPro"/>
</dbReference>
<dbReference type="OrthoDB" id="1714388at2759"/>
<evidence type="ECO:0000313" key="2">
    <source>
        <dbReference type="EMBL" id="KAD7478278.1"/>
    </source>
</evidence>
<dbReference type="PROSITE" id="PS00108">
    <property type="entry name" value="PROTEIN_KINASE_ST"/>
    <property type="match status" value="1"/>
</dbReference>
<dbReference type="PANTHER" id="PTHR27003:SF471">
    <property type="entry name" value="VASCULAR ENDOTHELIAL GROWTH FACTOR RECEPTOR 2 (VEGFR2)-RELATED"/>
    <property type="match status" value="1"/>
</dbReference>
<accession>A0A5N6Q367</accession>
<evidence type="ECO:0000313" key="3">
    <source>
        <dbReference type="Proteomes" id="UP000326396"/>
    </source>
</evidence>